<organism evidence="1 2">
    <name type="scientific">Solemya pervernicosa gill symbiont</name>
    <dbReference type="NCBI Taxonomy" id="642797"/>
    <lineage>
        <taxon>Bacteria</taxon>
        <taxon>Pseudomonadati</taxon>
        <taxon>Pseudomonadota</taxon>
        <taxon>Gammaproteobacteria</taxon>
        <taxon>sulfur-oxidizing symbionts</taxon>
    </lineage>
</organism>
<name>A0A1T2L958_9GAMM</name>
<proteinExistence type="predicted"/>
<evidence type="ECO:0000313" key="2">
    <source>
        <dbReference type="Proteomes" id="UP000191110"/>
    </source>
</evidence>
<comment type="caution">
    <text evidence="1">The sequence shown here is derived from an EMBL/GenBank/DDBJ whole genome shotgun (WGS) entry which is preliminary data.</text>
</comment>
<gene>
    <name evidence="1" type="ORF">BOW53_02810</name>
</gene>
<protein>
    <submittedName>
        <fullName evidence="1">Uncharacterized protein</fullName>
    </submittedName>
</protein>
<dbReference type="AlphaFoldDB" id="A0A1T2L958"/>
<evidence type="ECO:0000313" key="1">
    <source>
        <dbReference type="EMBL" id="OOZ41627.1"/>
    </source>
</evidence>
<dbReference type="Proteomes" id="UP000191110">
    <property type="component" value="Unassembled WGS sequence"/>
</dbReference>
<dbReference type="EMBL" id="MPRL01000007">
    <property type="protein sequence ID" value="OOZ41627.1"/>
    <property type="molecule type" value="Genomic_DNA"/>
</dbReference>
<sequence length="75" mass="8191">MAAPSLPFISFVELIIGIPALKLRVVGHGCYVNRFTDLGIGCQEVLKLPWDGCGRVRSHLGGIHRLEVDGFLDCL</sequence>
<reference evidence="1 2" key="1">
    <citation type="submission" date="2016-11" db="EMBL/GenBank/DDBJ databases">
        <title>Mixed transmission modes and dynamic genome evolution in an obligate animal-bacterial symbiosis.</title>
        <authorList>
            <person name="Russell S.L."/>
            <person name="Corbett-Detig R.B."/>
            <person name="Cavanaugh C.M."/>
        </authorList>
    </citation>
    <scope>NUCLEOTIDE SEQUENCE [LARGE SCALE GENOMIC DNA]</scope>
    <source>
        <strain evidence="1">Sveles-Q1</strain>
    </source>
</reference>
<keyword evidence="2" id="KW-1185">Reference proteome</keyword>
<accession>A0A1T2L958</accession>